<comment type="caution">
    <text evidence="2">The sequence shown here is derived from an EMBL/GenBank/DDBJ whole genome shotgun (WGS) entry which is preliminary data.</text>
</comment>
<dbReference type="AlphaFoldDB" id="A0A443L4A1"/>
<evidence type="ECO:0000259" key="1">
    <source>
        <dbReference type="PROSITE" id="PS50943"/>
    </source>
</evidence>
<dbReference type="Pfam" id="PF13443">
    <property type="entry name" value="HTH_26"/>
    <property type="match status" value="1"/>
</dbReference>
<proteinExistence type="predicted"/>
<dbReference type="PROSITE" id="PS50943">
    <property type="entry name" value="HTH_CROC1"/>
    <property type="match status" value="1"/>
</dbReference>
<evidence type="ECO:0000313" key="3">
    <source>
        <dbReference type="Proteomes" id="UP000285859"/>
    </source>
</evidence>
<gene>
    <name evidence="2" type="ORF">EO246_12405</name>
</gene>
<dbReference type="InterPro" id="IPR001387">
    <property type="entry name" value="Cro/C1-type_HTH"/>
</dbReference>
<feature type="domain" description="HTH cro/C1-type" evidence="1">
    <location>
        <begin position="8"/>
        <end position="61"/>
    </location>
</feature>
<dbReference type="EMBL" id="SAXH01000037">
    <property type="protein sequence ID" value="RWR43913.1"/>
    <property type="molecule type" value="Genomic_DNA"/>
</dbReference>
<dbReference type="CDD" id="cd00093">
    <property type="entry name" value="HTH_XRE"/>
    <property type="match status" value="1"/>
</dbReference>
<reference evidence="2 3" key="1">
    <citation type="submission" date="2019-01" db="EMBL/GenBank/DDBJ databases">
        <title>Whole genome sequence of Lactococcus lactis isolated from cow milk.</title>
        <authorList>
            <person name="Sundararaman A."/>
            <person name="Tamang J.-P."/>
            <person name="Halami P."/>
        </authorList>
    </citation>
    <scope>NUCLEOTIDE SEQUENCE [LARGE SCALE GENOMIC DNA]</scope>
    <source>
        <strain evidence="2 3">C2D</strain>
    </source>
</reference>
<protein>
    <submittedName>
        <fullName evidence="2">XRE family transcriptional regulator</fullName>
    </submittedName>
</protein>
<name>A0A443L4A1_9LACT</name>
<sequence length="76" mass="8429">MKMSYKKLWKLLIDKEMSKKELAGSADLSQHTINKLNHGETVTTDTLAKICTALSCNIGDICDVIIENCDSKEKIG</sequence>
<organism evidence="2 3">
    <name type="scientific">Lactococcus lactis</name>
    <dbReference type="NCBI Taxonomy" id="1358"/>
    <lineage>
        <taxon>Bacteria</taxon>
        <taxon>Bacillati</taxon>
        <taxon>Bacillota</taxon>
        <taxon>Bacilli</taxon>
        <taxon>Lactobacillales</taxon>
        <taxon>Streptococcaceae</taxon>
        <taxon>Lactococcus</taxon>
    </lineage>
</organism>
<dbReference type="Gene3D" id="1.10.260.40">
    <property type="entry name" value="lambda repressor-like DNA-binding domains"/>
    <property type="match status" value="1"/>
</dbReference>
<dbReference type="InterPro" id="IPR010982">
    <property type="entry name" value="Lambda_DNA-bd_dom_sf"/>
</dbReference>
<evidence type="ECO:0000313" key="2">
    <source>
        <dbReference type="EMBL" id="RWR43913.1"/>
    </source>
</evidence>
<dbReference type="GO" id="GO:0003677">
    <property type="term" value="F:DNA binding"/>
    <property type="evidence" value="ECO:0007669"/>
    <property type="project" value="InterPro"/>
</dbReference>
<dbReference type="Proteomes" id="UP000285859">
    <property type="component" value="Unassembled WGS sequence"/>
</dbReference>
<dbReference type="SUPFAM" id="SSF47413">
    <property type="entry name" value="lambda repressor-like DNA-binding domains"/>
    <property type="match status" value="1"/>
</dbReference>
<accession>A0A443L4A1</accession>
<dbReference type="RefSeq" id="WP_128268154.1">
    <property type="nucleotide sequence ID" value="NZ_JACCJA010000037.1"/>
</dbReference>